<sequence>MGWRRRLLGQRPDAGEPPRPPAPHERFGVVAGLADGAVFGAGFSPGFTSDLTCWRLWFYLDGRVRQELRVSTPDNNYVGEPSSESRTVGPEVPAGLVAAAGVAGLAGLDGWYGADCTDLCTVSVAALLPGGVRAVEVYGPFDMAGRGHAGAGVVLGLWLSAVRFAPRRPEWLAVADAEPGAAPDTAR</sequence>
<dbReference type="Proteomes" id="UP000245802">
    <property type="component" value="Chromosome"/>
</dbReference>
<accession>A0A2Z3GT87</accession>
<keyword evidence="3" id="KW-1185">Reference proteome</keyword>
<dbReference type="KEGG" id="gog:C1280_11760"/>
<evidence type="ECO:0000313" key="2">
    <source>
        <dbReference type="EMBL" id="AWM37609.1"/>
    </source>
</evidence>
<proteinExistence type="predicted"/>
<dbReference type="AlphaFoldDB" id="A0A2Z3GT87"/>
<name>A0A2Z3GT87_9BACT</name>
<evidence type="ECO:0000256" key="1">
    <source>
        <dbReference type="SAM" id="MobiDB-lite"/>
    </source>
</evidence>
<organism evidence="2 3">
    <name type="scientific">Gemmata obscuriglobus</name>
    <dbReference type="NCBI Taxonomy" id="114"/>
    <lineage>
        <taxon>Bacteria</taxon>
        <taxon>Pseudomonadati</taxon>
        <taxon>Planctomycetota</taxon>
        <taxon>Planctomycetia</taxon>
        <taxon>Gemmatales</taxon>
        <taxon>Gemmataceae</taxon>
        <taxon>Gemmata</taxon>
    </lineage>
</organism>
<evidence type="ECO:0000313" key="3">
    <source>
        <dbReference type="Proteomes" id="UP000245802"/>
    </source>
</evidence>
<feature type="region of interest" description="Disordered" evidence="1">
    <location>
        <begin position="1"/>
        <end position="24"/>
    </location>
</feature>
<gene>
    <name evidence="2" type="ORF">C1280_11760</name>
</gene>
<protein>
    <submittedName>
        <fullName evidence="2">Uncharacterized protein</fullName>
    </submittedName>
</protein>
<reference evidence="2 3" key="1">
    <citation type="submission" date="2018-01" db="EMBL/GenBank/DDBJ databases">
        <title>G. obscuriglobus.</title>
        <authorList>
            <person name="Franke J."/>
            <person name="Blomberg W."/>
            <person name="Selmecki A."/>
        </authorList>
    </citation>
    <scope>NUCLEOTIDE SEQUENCE [LARGE SCALE GENOMIC DNA]</scope>
    <source>
        <strain evidence="2 3">DSM 5831</strain>
    </source>
</reference>
<dbReference type="EMBL" id="CP025958">
    <property type="protein sequence ID" value="AWM37609.1"/>
    <property type="molecule type" value="Genomic_DNA"/>
</dbReference>